<dbReference type="Pfam" id="PF01510">
    <property type="entry name" value="Amidase_2"/>
    <property type="match status" value="1"/>
</dbReference>
<accession>A0A2Y8ZMW5</accession>
<dbReference type="PANTHER" id="PTHR30417:SF1">
    <property type="entry name" value="N-ACETYLMURAMOYL-L-ALANINE AMIDASE AMID"/>
    <property type="match status" value="1"/>
</dbReference>
<dbReference type="Proteomes" id="UP000250028">
    <property type="component" value="Unassembled WGS sequence"/>
</dbReference>
<dbReference type="GO" id="GO:0009253">
    <property type="term" value="P:peptidoglycan catabolic process"/>
    <property type="evidence" value="ECO:0007669"/>
    <property type="project" value="InterPro"/>
</dbReference>
<evidence type="ECO:0000259" key="6">
    <source>
        <dbReference type="SMART" id="SM00644"/>
    </source>
</evidence>
<dbReference type="InterPro" id="IPR051206">
    <property type="entry name" value="NAMLAA_amidase_2"/>
</dbReference>
<feature type="domain" description="N-acetylmuramoyl-L-alanine amidase" evidence="6">
    <location>
        <begin position="252"/>
        <end position="389"/>
    </location>
</feature>
<comment type="catalytic activity">
    <reaction evidence="1">
        <text>Hydrolyzes the link between N-acetylmuramoyl residues and L-amino acid residues in certain cell-wall glycopeptides.</text>
        <dbReference type="EC" id="3.5.1.28"/>
    </reaction>
</comment>
<evidence type="ECO:0000256" key="3">
    <source>
        <dbReference type="ARBA" id="ARBA00022801"/>
    </source>
</evidence>
<dbReference type="SUPFAM" id="SSF55846">
    <property type="entry name" value="N-acetylmuramoyl-L-alanine amidase-like"/>
    <property type="match status" value="1"/>
</dbReference>
<dbReference type="RefSeq" id="WP_109684004.1">
    <property type="nucleotide sequence ID" value="NZ_QGDN01000001.1"/>
</dbReference>
<dbReference type="FunFam" id="3.40.80.10:FF:000006">
    <property type="entry name" value="N-acetylmuramoyl-L-alanine amidase"/>
    <property type="match status" value="1"/>
</dbReference>
<protein>
    <recommendedName>
        <fullName evidence="2">N-acetylmuramoyl-L-alanine amidase</fullName>
        <ecNumber evidence="2">3.5.1.28</ecNumber>
    </recommendedName>
</protein>
<dbReference type="SUPFAM" id="SSF53955">
    <property type="entry name" value="Lysozyme-like"/>
    <property type="match status" value="1"/>
</dbReference>
<evidence type="ECO:0000256" key="2">
    <source>
        <dbReference type="ARBA" id="ARBA00011901"/>
    </source>
</evidence>
<evidence type="ECO:0000313" key="7">
    <source>
        <dbReference type="EMBL" id="SSA33285.1"/>
    </source>
</evidence>
<evidence type="ECO:0000313" key="8">
    <source>
        <dbReference type="Proteomes" id="UP000250028"/>
    </source>
</evidence>
<feature type="signal peptide" evidence="5">
    <location>
        <begin position="1"/>
        <end position="28"/>
    </location>
</feature>
<dbReference type="InterPro" id="IPR036505">
    <property type="entry name" value="Amidase/PGRP_sf"/>
</dbReference>
<dbReference type="EC" id="3.5.1.28" evidence="2"/>
<organism evidence="7 8">
    <name type="scientific">Branchiibius hedensis</name>
    <dbReference type="NCBI Taxonomy" id="672460"/>
    <lineage>
        <taxon>Bacteria</taxon>
        <taxon>Bacillati</taxon>
        <taxon>Actinomycetota</taxon>
        <taxon>Actinomycetes</taxon>
        <taxon>Micrococcales</taxon>
        <taxon>Dermacoccaceae</taxon>
        <taxon>Branchiibius</taxon>
    </lineage>
</organism>
<dbReference type="PROSITE" id="PS51318">
    <property type="entry name" value="TAT"/>
    <property type="match status" value="1"/>
</dbReference>
<dbReference type="AlphaFoldDB" id="A0A2Y8ZMW5"/>
<dbReference type="InterPro" id="IPR002502">
    <property type="entry name" value="Amidase_domain"/>
</dbReference>
<dbReference type="InterPro" id="IPR023346">
    <property type="entry name" value="Lysozyme-like_dom_sf"/>
</dbReference>
<reference evidence="8" key="1">
    <citation type="submission" date="2016-10" db="EMBL/GenBank/DDBJ databases">
        <authorList>
            <person name="Varghese N."/>
            <person name="Submissions S."/>
        </authorList>
    </citation>
    <scope>NUCLEOTIDE SEQUENCE [LARGE SCALE GENOMIC DNA]</scope>
    <source>
        <strain evidence="8">DSM 22951</strain>
    </source>
</reference>
<dbReference type="EMBL" id="UESZ01000001">
    <property type="protein sequence ID" value="SSA33285.1"/>
    <property type="molecule type" value="Genomic_DNA"/>
</dbReference>
<dbReference type="Gene3D" id="1.10.530.10">
    <property type="match status" value="1"/>
</dbReference>
<dbReference type="Gene3D" id="3.40.80.10">
    <property type="entry name" value="Peptidoglycan recognition protein-like"/>
    <property type="match status" value="1"/>
</dbReference>
<dbReference type="PANTHER" id="PTHR30417">
    <property type="entry name" value="N-ACETYLMURAMOYL-L-ALANINE AMIDASE AMID"/>
    <property type="match status" value="1"/>
</dbReference>
<dbReference type="SMART" id="SM00644">
    <property type="entry name" value="Ami_2"/>
    <property type="match status" value="1"/>
</dbReference>
<dbReference type="CDD" id="cd06583">
    <property type="entry name" value="PGRP"/>
    <property type="match status" value="1"/>
</dbReference>
<evidence type="ECO:0000256" key="1">
    <source>
        <dbReference type="ARBA" id="ARBA00001561"/>
    </source>
</evidence>
<dbReference type="GO" id="GO:0071555">
    <property type="term" value="P:cell wall organization"/>
    <property type="evidence" value="ECO:0007669"/>
    <property type="project" value="UniProtKB-KW"/>
</dbReference>
<evidence type="ECO:0000256" key="5">
    <source>
        <dbReference type="SAM" id="SignalP"/>
    </source>
</evidence>
<feature type="chain" id="PRO_5015942132" description="N-acetylmuramoyl-L-alanine amidase" evidence="5">
    <location>
        <begin position="29"/>
        <end position="634"/>
    </location>
</feature>
<proteinExistence type="predicted"/>
<dbReference type="GO" id="GO:0008745">
    <property type="term" value="F:N-acetylmuramoyl-L-alanine amidase activity"/>
    <property type="evidence" value="ECO:0007669"/>
    <property type="project" value="UniProtKB-EC"/>
</dbReference>
<dbReference type="InterPro" id="IPR006311">
    <property type="entry name" value="TAT_signal"/>
</dbReference>
<sequence length="634" mass="67958">MPSSVSRRNFLIASLAVPLAATAAPALAVESTDQFTAAATKYQVPVAVLAAVSYGQTRWEDHSGRPSTSGGYGPMHLIDGAAVAAVRANRTGKPNSAPVIDTLAQAAELSGYSPSALKNDPAANIMGAAAILASTQKSLGHPLGASTDPASWYEAIASVSGLTSASAQQTFADGVLADIQSGAVKATAGGTLRMQARAVGSPGAQRQVLSQRVAAAKAQRPRGPVDAPAGLDVEWIPAPYEQYGPNPWDYGNHDLGFRPKSPALNQIVIHDMDGYYDGSITLVKDPTYLAWNYSIRSADGHIAQHLETKDIGWHAGNWYINGHALGIEHEGFAADGSWYTEVMYLNSAKLVKYLARKYDIPLDRSHILGHDQVPATTAAGIPSMHWDPGPFWDWEHYFTLLGANLRKGTSAVRPKSGQVVRILPGFDGNFQPLTGYQNSSSTPYPDLPTNFVTLRTQPDWGAPVYTDKGLHQNGTPGSTYVSDMGARAAAGCDYVVAEVIGDWTAIWFLGDKVWFYNPRKNPTARVLLGAKVVTPKAGKTTIPVYGRALPEPSAYTDPADVVAWAPLTYQLASAQSYALVDEKPPTDYYKANTYDIDTPGDHVDIIGKTKYYMISVGHRIGFVLADDVQASRAW</sequence>
<keyword evidence="8" id="KW-1185">Reference proteome</keyword>
<name>A0A2Y8ZMW5_9MICO</name>
<keyword evidence="4" id="KW-0961">Cell wall biogenesis/degradation</keyword>
<keyword evidence="5" id="KW-0732">Signal</keyword>
<gene>
    <name evidence="7" type="ORF">SAMN04489750_0559</name>
</gene>
<dbReference type="OrthoDB" id="9758772at2"/>
<evidence type="ECO:0000256" key="4">
    <source>
        <dbReference type="ARBA" id="ARBA00023316"/>
    </source>
</evidence>
<dbReference type="GO" id="GO:0009254">
    <property type="term" value="P:peptidoglycan turnover"/>
    <property type="evidence" value="ECO:0007669"/>
    <property type="project" value="TreeGrafter"/>
</dbReference>
<keyword evidence="3" id="KW-0378">Hydrolase</keyword>